<dbReference type="CDD" id="cd00090">
    <property type="entry name" value="HTH_ARSR"/>
    <property type="match status" value="1"/>
</dbReference>
<dbReference type="GeneID" id="46490533"/>
<dbReference type="NCBIfam" id="NF033788">
    <property type="entry name" value="HTH_metalloreg"/>
    <property type="match status" value="1"/>
</dbReference>
<dbReference type="PRINTS" id="PR00778">
    <property type="entry name" value="HTHARSR"/>
</dbReference>
<proteinExistence type="predicted"/>
<dbReference type="InterPro" id="IPR001845">
    <property type="entry name" value="HTH_ArsR_DNA-bd_dom"/>
</dbReference>
<dbReference type="InterPro" id="IPR011991">
    <property type="entry name" value="ArsR-like_HTH"/>
</dbReference>
<dbReference type="PANTHER" id="PTHR43132">
    <property type="entry name" value="ARSENICAL RESISTANCE OPERON REPRESSOR ARSR-RELATED"/>
    <property type="match status" value="1"/>
</dbReference>
<dbReference type="GO" id="GO:0003700">
    <property type="term" value="F:DNA-binding transcription factor activity"/>
    <property type="evidence" value="ECO:0007669"/>
    <property type="project" value="InterPro"/>
</dbReference>
<dbReference type="GO" id="GO:0003677">
    <property type="term" value="F:DNA binding"/>
    <property type="evidence" value="ECO:0007669"/>
    <property type="project" value="UniProtKB-KW"/>
</dbReference>
<dbReference type="OMA" id="CILANEE"/>
<accession>A0A0E3VWE1</accession>
<dbReference type="PANTHER" id="PTHR43132:SF2">
    <property type="entry name" value="ARSENICAL RESISTANCE OPERON REPRESSOR ARSR-RELATED"/>
    <property type="match status" value="1"/>
</dbReference>
<keyword evidence="3" id="KW-0804">Transcription</keyword>
<dbReference type="SUPFAM" id="SSF46785">
    <property type="entry name" value="Winged helix' DNA-binding domain"/>
    <property type="match status" value="1"/>
</dbReference>
<dbReference type="InterPro" id="IPR051011">
    <property type="entry name" value="Metal_resp_trans_reg"/>
</dbReference>
<sequence length="116" mass="13437">MPLPKLKEIEGSAELEQMMEKAREASDMLKALSHESRLLLLCILAEGEKSVTELEQFLGERQSTVSQQLARLRLDRLVTTRRDGKAIYYSLANEDVRKILTAVYDVFCEPVRRRRR</sequence>
<dbReference type="InterPro" id="IPR036388">
    <property type="entry name" value="WH-like_DNA-bd_sf"/>
</dbReference>
<dbReference type="AlphaFoldDB" id="A0A0E3VWE1"/>
<evidence type="ECO:0000256" key="3">
    <source>
        <dbReference type="ARBA" id="ARBA00023163"/>
    </source>
</evidence>
<evidence type="ECO:0000313" key="5">
    <source>
        <dbReference type="Proteomes" id="UP000063308"/>
    </source>
</evidence>
<dbReference type="FunFam" id="1.10.10.10:FF:000403">
    <property type="entry name" value="ArsR family transcriptional regulator"/>
    <property type="match status" value="1"/>
</dbReference>
<dbReference type="SMART" id="SM00418">
    <property type="entry name" value="HTH_ARSR"/>
    <property type="match status" value="1"/>
</dbReference>
<evidence type="ECO:0000313" key="4">
    <source>
        <dbReference type="EMBL" id="BAR60750.1"/>
    </source>
</evidence>
<dbReference type="Proteomes" id="UP000063308">
    <property type="component" value="Chromosome"/>
</dbReference>
<dbReference type="PROSITE" id="PS50987">
    <property type="entry name" value="HTH_ARSR_2"/>
    <property type="match status" value="1"/>
</dbReference>
<organism evidence="4 5">
    <name type="scientific">Bradyrhizobium diazoefficiens</name>
    <dbReference type="NCBI Taxonomy" id="1355477"/>
    <lineage>
        <taxon>Bacteria</taxon>
        <taxon>Pseudomonadati</taxon>
        <taxon>Pseudomonadota</taxon>
        <taxon>Alphaproteobacteria</taxon>
        <taxon>Hyphomicrobiales</taxon>
        <taxon>Nitrobacteraceae</taxon>
        <taxon>Bradyrhizobium</taxon>
    </lineage>
</organism>
<protein>
    <submittedName>
        <fullName evidence="4">Transcriptional regulatory protein</fullName>
    </submittedName>
</protein>
<evidence type="ECO:0000256" key="1">
    <source>
        <dbReference type="ARBA" id="ARBA00023015"/>
    </source>
</evidence>
<dbReference type="InterPro" id="IPR036390">
    <property type="entry name" value="WH_DNA-bd_sf"/>
</dbReference>
<evidence type="ECO:0000256" key="2">
    <source>
        <dbReference type="ARBA" id="ARBA00023125"/>
    </source>
</evidence>
<dbReference type="Pfam" id="PF01022">
    <property type="entry name" value="HTH_5"/>
    <property type="match status" value="1"/>
</dbReference>
<dbReference type="Gene3D" id="1.10.10.10">
    <property type="entry name" value="Winged helix-like DNA-binding domain superfamily/Winged helix DNA-binding domain"/>
    <property type="match status" value="1"/>
</dbReference>
<keyword evidence="2" id="KW-0238">DNA-binding</keyword>
<dbReference type="EMBL" id="AP014685">
    <property type="protein sequence ID" value="BAR60750.1"/>
    <property type="molecule type" value="Genomic_DNA"/>
</dbReference>
<gene>
    <name evidence="4" type="ORF">NK6_7599</name>
</gene>
<name>A0A0E3VWE1_9BRAD</name>
<reference evidence="4 5" key="1">
    <citation type="submission" date="2014-11" db="EMBL/GenBank/DDBJ databases">
        <title>Symbiosis island explosion on the genome of extra-slow-growing strains of soybean bradyrhizobia with massive insertion sequences.</title>
        <authorList>
            <person name="Iida T."/>
            <person name="Minamisawa K."/>
        </authorList>
    </citation>
    <scope>NUCLEOTIDE SEQUENCE [LARGE SCALE GENOMIC DNA]</scope>
    <source>
        <strain evidence="4 5">NK6</strain>
    </source>
</reference>
<dbReference type="RefSeq" id="WP_011086290.1">
    <property type="nucleotide sequence ID" value="NZ_AJQI01000157.1"/>
</dbReference>
<keyword evidence="1" id="KW-0805">Transcription regulation</keyword>